<evidence type="ECO:0000256" key="3">
    <source>
        <dbReference type="ARBA" id="ARBA00022777"/>
    </source>
</evidence>
<dbReference type="AlphaFoldDB" id="A0A914PUP4"/>
<accession>A0A914PUP4</accession>
<keyword evidence="4" id="KW-0067">ATP-binding</keyword>
<dbReference type="GO" id="GO:0004714">
    <property type="term" value="F:transmembrane receptor protein tyrosine kinase activity"/>
    <property type="evidence" value="ECO:0007669"/>
    <property type="project" value="TreeGrafter"/>
</dbReference>
<dbReference type="Gene3D" id="1.10.510.10">
    <property type="entry name" value="Transferase(Phosphotransferase) domain 1"/>
    <property type="match status" value="1"/>
</dbReference>
<evidence type="ECO:0000256" key="4">
    <source>
        <dbReference type="ARBA" id="ARBA00022840"/>
    </source>
</evidence>
<keyword evidence="6" id="KW-0472">Membrane</keyword>
<dbReference type="SMART" id="SM00219">
    <property type="entry name" value="TyrKc"/>
    <property type="match status" value="1"/>
</dbReference>
<dbReference type="PANTHER" id="PTHR24416">
    <property type="entry name" value="TYROSINE-PROTEIN KINASE RECEPTOR"/>
    <property type="match status" value="1"/>
</dbReference>
<keyword evidence="5" id="KW-0829">Tyrosine-protein kinase</keyword>
<evidence type="ECO:0000259" key="7">
    <source>
        <dbReference type="PROSITE" id="PS50011"/>
    </source>
</evidence>
<dbReference type="InterPro" id="IPR000719">
    <property type="entry name" value="Prot_kinase_dom"/>
</dbReference>
<feature type="domain" description="Protein kinase" evidence="7">
    <location>
        <begin position="499"/>
        <end position="771"/>
    </location>
</feature>
<keyword evidence="3" id="KW-0418">Kinase</keyword>
<evidence type="ECO:0000313" key="9">
    <source>
        <dbReference type="WBParaSite" id="PDA_v2.g22462.t1"/>
    </source>
</evidence>
<evidence type="ECO:0000313" key="8">
    <source>
        <dbReference type="Proteomes" id="UP000887578"/>
    </source>
</evidence>
<evidence type="ECO:0000256" key="5">
    <source>
        <dbReference type="ARBA" id="ARBA00023137"/>
    </source>
</evidence>
<protein>
    <submittedName>
        <fullName evidence="9">Protein kinase domain-containing protein</fullName>
    </submittedName>
</protein>
<dbReference type="Pfam" id="PF07714">
    <property type="entry name" value="PK_Tyr_Ser-Thr"/>
    <property type="match status" value="1"/>
</dbReference>
<dbReference type="PRINTS" id="PR00109">
    <property type="entry name" value="TYRKINASE"/>
</dbReference>
<keyword evidence="2" id="KW-0547">Nucleotide-binding</keyword>
<keyword evidence="6" id="KW-0812">Transmembrane</keyword>
<dbReference type="SUPFAM" id="SSF56112">
    <property type="entry name" value="Protein kinase-like (PK-like)"/>
    <property type="match status" value="1"/>
</dbReference>
<dbReference type="PANTHER" id="PTHR24416:SF548">
    <property type="entry name" value="PROTEIN KINASE DOMAIN-CONTAINING PROTEIN"/>
    <property type="match status" value="1"/>
</dbReference>
<keyword evidence="8" id="KW-1185">Reference proteome</keyword>
<dbReference type="GO" id="GO:0005524">
    <property type="term" value="F:ATP binding"/>
    <property type="evidence" value="ECO:0007669"/>
    <property type="project" value="UniProtKB-KW"/>
</dbReference>
<evidence type="ECO:0000256" key="2">
    <source>
        <dbReference type="ARBA" id="ARBA00022741"/>
    </source>
</evidence>
<dbReference type="PROSITE" id="PS50011">
    <property type="entry name" value="PROTEIN_KINASE_DOM"/>
    <property type="match status" value="1"/>
</dbReference>
<feature type="transmembrane region" description="Helical" evidence="6">
    <location>
        <begin position="412"/>
        <end position="433"/>
    </location>
</feature>
<dbReference type="CDD" id="cd00192">
    <property type="entry name" value="PTKc"/>
    <property type="match status" value="1"/>
</dbReference>
<dbReference type="PROSITE" id="PS00109">
    <property type="entry name" value="PROTEIN_KINASE_TYR"/>
    <property type="match status" value="1"/>
</dbReference>
<dbReference type="GO" id="GO:0005886">
    <property type="term" value="C:plasma membrane"/>
    <property type="evidence" value="ECO:0007669"/>
    <property type="project" value="TreeGrafter"/>
</dbReference>
<keyword evidence="6" id="KW-1133">Transmembrane helix</keyword>
<dbReference type="InterPro" id="IPR011009">
    <property type="entry name" value="Kinase-like_dom_sf"/>
</dbReference>
<dbReference type="InterPro" id="IPR020635">
    <property type="entry name" value="Tyr_kinase_cat_dom"/>
</dbReference>
<reference evidence="9" key="1">
    <citation type="submission" date="2022-11" db="UniProtKB">
        <authorList>
            <consortium name="WormBaseParasite"/>
        </authorList>
    </citation>
    <scope>IDENTIFICATION</scope>
</reference>
<name>A0A914PUP4_9BILA</name>
<evidence type="ECO:0000256" key="1">
    <source>
        <dbReference type="ARBA" id="ARBA00022679"/>
    </source>
</evidence>
<dbReference type="InterPro" id="IPR001245">
    <property type="entry name" value="Ser-Thr/Tyr_kinase_cat_dom"/>
</dbReference>
<dbReference type="GO" id="GO:0043235">
    <property type="term" value="C:receptor complex"/>
    <property type="evidence" value="ECO:0007669"/>
    <property type="project" value="TreeGrafter"/>
</dbReference>
<dbReference type="GO" id="GO:0007169">
    <property type="term" value="P:cell surface receptor protein tyrosine kinase signaling pathway"/>
    <property type="evidence" value="ECO:0007669"/>
    <property type="project" value="TreeGrafter"/>
</dbReference>
<dbReference type="FunFam" id="1.10.510.10:FF:000554">
    <property type="entry name" value="Predicted protein"/>
    <property type="match status" value="1"/>
</dbReference>
<dbReference type="Proteomes" id="UP000887578">
    <property type="component" value="Unplaced"/>
</dbReference>
<evidence type="ECO:0000256" key="6">
    <source>
        <dbReference type="SAM" id="Phobius"/>
    </source>
</evidence>
<organism evidence="8 9">
    <name type="scientific">Panagrolaimus davidi</name>
    <dbReference type="NCBI Taxonomy" id="227884"/>
    <lineage>
        <taxon>Eukaryota</taxon>
        <taxon>Metazoa</taxon>
        <taxon>Ecdysozoa</taxon>
        <taxon>Nematoda</taxon>
        <taxon>Chromadorea</taxon>
        <taxon>Rhabditida</taxon>
        <taxon>Tylenchina</taxon>
        <taxon>Panagrolaimomorpha</taxon>
        <taxon>Panagrolaimoidea</taxon>
        <taxon>Panagrolaimidae</taxon>
        <taxon>Panagrolaimus</taxon>
    </lineage>
</organism>
<proteinExistence type="predicted"/>
<dbReference type="WBParaSite" id="PDA_v2.g22462.t1">
    <property type="protein sequence ID" value="PDA_v2.g22462.t1"/>
    <property type="gene ID" value="PDA_v2.g22462"/>
</dbReference>
<dbReference type="InterPro" id="IPR050122">
    <property type="entry name" value="RTK"/>
</dbReference>
<sequence>MKHKIRLSCDTCIPPITDIFTTAYFAGIYSVNFTGTNTTADIEQFMNKTDFENVYFIGSKSNSSDKVCVKGCKDIEWLLNLASVLISKTKSNPETRIRKKQISLITNYYYQPGFNEILSSTFYDKFNLTFISLFVPSTDFLDLAALEGSRIPVAVFNMSDKNLNFSQANEKFLNRFIDFDYENAVAPVAGFIEISNPNLSNGLNFFSSVFDQELCRLNNDSEFYQISLIIYYKFYQYEIDLIIPNLQGYSETYLNIIVSSCINSTFLQTPVNPNCSKTFYSEVVQRLKDPNLEQFNFYITDNYPKCMVKNLHKNGIRADSIFNHFEVFIFSIPNSSIEIDEDIVYDEITSKILSPKNATEIPNHVTILDLSNPIEKGIIAKMYGICREKSFYQNLTFATFIKAKTPKFDSDWVVICGILFGFGILSAIVVLLLTKAHEKVRLKTFIKRTGTDRSTNVRTRMRLASTLVAASSFATEVIVEGQGPAQYPSWRICPTMLEVDYTKTLGKGSSATIYGAFLNCKAPLSKLFPSLNTQHFSKCNVAVKVSLVYGLNDSEQFNNEVKSMTILGWHPNICPFLGWSMSRDRPCLVFESIPNDLLRFVKGVRDIGFPETKDILLISWQIANGMAHIAQHKLVHRDLACRNVLLTEDLRVKITDFGLCCDCDHSYTYTGSISKRLPIKWLAPEALLDRLFSEKSDVWSFGILLYEILTCGIVPYATMSNEEMLEFLRDGKRLEAPQGSPENVVDLMKSCWHSTPESRPTFVQIRDRISLILEEESATYGYLAPMDLLPSPPPKPLLQHQTSRPIIHSKQLKRHSLYPRINDEHKHSGHRMTAIRASID</sequence>
<keyword evidence="1" id="KW-0808">Transferase</keyword>
<dbReference type="InterPro" id="IPR008266">
    <property type="entry name" value="Tyr_kinase_AS"/>
</dbReference>